<evidence type="ECO:0000256" key="3">
    <source>
        <dbReference type="ARBA" id="ARBA00009481"/>
    </source>
</evidence>
<protein>
    <submittedName>
        <fullName evidence="8">Uncharacterized protein</fullName>
    </submittedName>
</protein>
<dbReference type="PANTHER" id="PTHR46132">
    <property type="entry name" value="DIGALACTOSYLDIACYLGLYCEROL SYNTHASE 2, CHLOROPLASTIC"/>
    <property type="match status" value="1"/>
</dbReference>
<dbReference type="AlphaFoldDB" id="A0A1R3G8A3"/>
<dbReference type="GO" id="GO:0009707">
    <property type="term" value="C:chloroplast outer membrane"/>
    <property type="evidence" value="ECO:0007669"/>
    <property type="project" value="TreeGrafter"/>
</dbReference>
<proteinExistence type="inferred from homology"/>
<dbReference type="Proteomes" id="UP000188268">
    <property type="component" value="Unassembled WGS sequence"/>
</dbReference>
<dbReference type="EMBL" id="AWWV01014997">
    <property type="protein sequence ID" value="OMO54277.1"/>
    <property type="molecule type" value="Genomic_DNA"/>
</dbReference>
<dbReference type="OrthoDB" id="44480at2759"/>
<evidence type="ECO:0000313" key="8">
    <source>
        <dbReference type="EMBL" id="OMO54277.1"/>
    </source>
</evidence>
<keyword evidence="4" id="KW-0150">Chloroplast</keyword>
<dbReference type="PANTHER" id="PTHR46132:SF6">
    <property type="entry name" value="DIGALACTOSYLDIACYLGLYCEROL SYNTHASE 1, CHLOROPLASTIC"/>
    <property type="match status" value="1"/>
</dbReference>
<name>A0A1R3G8A3_COCAP</name>
<evidence type="ECO:0000313" key="9">
    <source>
        <dbReference type="Proteomes" id="UP000188268"/>
    </source>
</evidence>
<organism evidence="8 9">
    <name type="scientific">Corchorus capsularis</name>
    <name type="common">Jute</name>
    <dbReference type="NCBI Taxonomy" id="210143"/>
    <lineage>
        <taxon>Eukaryota</taxon>
        <taxon>Viridiplantae</taxon>
        <taxon>Streptophyta</taxon>
        <taxon>Embryophyta</taxon>
        <taxon>Tracheophyta</taxon>
        <taxon>Spermatophyta</taxon>
        <taxon>Magnoliopsida</taxon>
        <taxon>eudicotyledons</taxon>
        <taxon>Gunneridae</taxon>
        <taxon>Pentapetalae</taxon>
        <taxon>rosids</taxon>
        <taxon>malvids</taxon>
        <taxon>Malvales</taxon>
        <taxon>Malvaceae</taxon>
        <taxon>Grewioideae</taxon>
        <taxon>Apeibeae</taxon>
        <taxon>Corchorus</taxon>
    </lineage>
</organism>
<reference evidence="8 9" key="1">
    <citation type="submission" date="2013-09" db="EMBL/GenBank/DDBJ databases">
        <title>Corchorus capsularis genome sequencing.</title>
        <authorList>
            <person name="Alam M."/>
            <person name="Haque M.S."/>
            <person name="Islam M.S."/>
            <person name="Emdad E.M."/>
            <person name="Islam M.M."/>
            <person name="Ahmed B."/>
            <person name="Halim A."/>
            <person name="Hossen Q.M.M."/>
            <person name="Hossain M.Z."/>
            <person name="Ahmed R."/>
            <person name="Khan M.M."/>
            <person name="Islam R."/>
            <person name="Rashid M.M."/>
            <person name="Khan S.A."/>
            <person name="Rahman M.S."/>
            <person name="Alam M."/>
        </authorList>
    </citation>
    <scope>NUCLEOTIDE SEQUENCE [LARGE SCALE GENOMIC DNA]</scope>
    <source>
        <strain evidence="9">cv. CVL-1</strain>
        <tissue evidence="8">Whole seedling</tissue>
    </source>
</reference>
<evidence type="ECO:0000256" key="7">
    <source>
        <dbReference type="ARBA" id="ARBA00023136"/>
    </source>
</evidence>
<evidence type="ECO:0000256" key="1">
    <source>
        <dbReference type="ARBA" id="ARBA00004229"/>
    </source>
</evidence>
<dbReference type="Gramene" id="OMO54277">
    <property type="protein sequence ID" value="OMO54277"/>
    <property type="gene ID" value="CCACVL1_27924"/>
</dbReference>
<gene>
    <name evidence="8" type="ORF">CCACVL1_27924</name>
</gene>
<comment type="similarity">
    <text evidence="3">Belongs to the glycosyltransferase group 1 family. Glycosyltransferase 4 subfamily.</text>
</comment>
<keyword evidence="7" id="KW-0472">Membrane</keyword>
<evidence type="ECO:0000256" key="2">
    <source>
        <dbReference type="ARBA" id="ARBA00004370"/>
    </source>
</evidence>
<comment type="caution">
    <text evidence="8">The sequence shown here is derived from an EMBL/GenBank/DDBJ whole genome shotgun (WGS) entry which is preliminary data.</text>
</comment>
<dbReference type="InterPro" id="IPR044525">
    <property type="entry name" value="DGDG1/2"/>
</dbReference>
<keyword evidence="6" id="KW-0808">Transferase</keyword>
<keyword evidence="5" id="KW-0934">Plastid</keyword>
<dbReference type="GO" id="GO:0046481">
    <property type="term" value="F:digalactosyldiacylglycerol synthase activity"/>
    <property type="evidence" value="ECO:0007669"/>
    <property type="project" value="InterPro"/>
</dbReference>
<keyword evidence="9" id="KW-1185">Reference proteome</keyword>
<evidence type="ECO:0000256" key="6">
    <source>
        <dbReference type="ARBA" id="ARBA00022679"/>
    </source>
</evidence>
<sequence>MANEPQPLTPEQRYTLSWEAATQRFIEYSKLDRVLNSEHNGTKLRLSNGKVIDAKPFRDG</sequence>
<dbReference type="STRING" id="210143.A0A1R3G8A3"/>
<evidence type="ECO:0000256" key="5">
    <source>
        <dbReference type="ARBA" id="ARBA00022640"/>
    </source>
</evidence>
<evidence type="ECO:0000256" key="4">
    <source>
        <dbReference type="ARBA" id="ARBA00022528"/>
    </source>
</evidence>
<accession>A0A1R3G8A3</accession>
<dbReference type="GO" id="GO:0019375">
    <property type="term" value="P:galactolipid biosynthetic process"/>
    <property type="evidence" value="ECO:0007669"/>
    <property type="project" value="TreeGrafter"/>
</dbReference>
<comment type="subcellular location">
    <subcellularLocation>
        <location evidence="2">Membrane</location>
    </subcellularLocation>
    <subcellularLocation>
        <location evidence="1">Plastid</location>
        <location evidence="1">Chloroplast</location>
    </subcellularLocation>
</comment>